<sequence>MDREILTALESQQRILQEQNKNLSAIRASLGEQNRMLEVLGRIGMRDVLVEVRAVIQDRQMSMLETMQQIESGRSIARWGDGELKLMMQPEFQLMFQQSSPALARDLQNMLFDHDMNSDRLILALPTVFTTRLWMGIWAENWHVMGPLLKASRAKWGNTHVSRPVFFERHGKDAVAAWRRVWDGKRVCIISGRGSRFELIPELFDNVAHVSHIYSEPTNAYAHLETIKADVKDVMPETDVFLIALGPTGSVLAGYLSSEAGGECHAVDIGHLSASYSNVFHKTANPEQLPIVSASRSN</sequence>
<accession>A0A9X1M4L0</accession>
<reference evidence="2" key="1">
    <citation type="submission" date="2021-10" db="EMBL/GenBank/DDBJ databases">
        <title>Novel species in genus Arthrobacter.</title>
        <authorList>
            <person name="Liu Y."/>
        </authorList>
    </citation>
    <scope>NUCLEOTIDE SEQUENCE</scope>
    <source>
        <strain evidence="4">zg-Y462</strain>
        <strain evidence="2">Zg-Y462</strain>
    </source>
</reference>
<organism evidence="2 5">
    <name type="scientific">Arthrobacter zhangbolii</name>
    <dbReference type="NCBI Taxonomy" id="2886936"/>
    <lineage>
        <taxon>Bacteria</taxon>
        <taxon>Bacillati</taxon>
        <taxon>Actinomycetota</taxon>
        <taxon>Actinomycetes</taxon>
        <taxon>Micrococcales</taxon>
        <taxon>Micrococcaceae</taxon>
        <taxon>Arthrobacter</taxon>
    </lineage>
</organism>
<dbReference type="RefSeq" id="WP_227927621.1">
    <property type="nucleotide sequence ID" value="NZ_CP094984.1"/>
</dbReference>
<dbReference type="EMBL" id="JAJFZT010000001">
    <property type="protein sequence ID" value="MCC3271146.1"/>
    <property type="molecule type" value="Genomic_DNA"/>
</dbReference>
<evidence type="ECO:0000259" key="1">
    <source>
        <dbReference type="Pfam" id="PF08759"/>
    </source>
</evidence>
<dbReference type="InterPro" id="IPR014869">
    <property type="entry name" value="GT-D"/>
</dbReference>
<name>A0A9X1M4L0_9MICC</name>
<dbReference type="Pfam" id="PF08759">
    <property type="entry name" value="GT-D"/>
    <property type="match status" value="1"/>
</dbReference>
<dbReference type="Proteomes" id="UP000829758">
    <property type="component" value="Chromosome"/>
</dbReference>
<keyword evidence="4" id="KW-1185">Reference proteome</keyword>
<proteinExistence type="predicted"/>
<protein>
    <submittedName>
        <fullName evidence="3">GT-D fold domain-containing glycosyltransferase</fullName>
    </submittedName>
    <submittedName>
        <fullName evidence="2">GT-D fold domain-containing protein</fullName>
    </submittedName>
</protein>
<dbReference type="AlphaFoldDB" id="A0A9X1M4L0"/>
<gene>
    <name evidence="2" type="ORF">LJ755_00160</name>
    <name evidence="3" type="ORF">MUK71_10525</name>
</gene>
<dbReference type="EMBL" id="CP094984">
    <property type="protein sequence ID" value="UON91058.1"/>
    <property type="molecule type" value="Genomic_DNA"/>
</dbReference>
<dbReference type="Proteomes" id="UP001155145">
    <property type="component" value="Unassembled WGS sequence"/>
</dbReference>
<evidence type="ECO:0000313" key="3">
    <source>
        <dbReference type="EMBL" id="UON91058.1"/>
    </source>
</evidence>
<feature type="domain" description="Glycosyltransferase GT-D fold" evidence="1">
    <location>
        <begin position="76"/>
        <end position="282"/>
    </location>
</feature>
<evidence type="ECO:0000313" key="4">
    <source>
        <dbReference type="Proteomes" id="UP000829758"/>
    </source>
</evidence>
<evidence type="ECO:0000313" key="5">
    <source>
        <dbReference type="Proteomes" id="UP001155145"/>
    </source>
</evidence>
<evidence type="ECO:0000313" key="2">
    <source>
        <dbReference type="EMBL" id="MCC3271146.1"/>
    </source>
</evidence>